<evidence type="ECO:0000313" key="2">
    <source>
        <dbReference type="Proteomes" id="UP000504606"/>
    </source>
</evidence>
<dbReference type="AlphaFoldDB" id="A0A9C6U7D2"/>
<dbReference type="OrthoDB" id="8195200at2759"/>
<feature type="compositionally biased region" description="Pro residues" evidence="1">
    <location>
        <begin position="583"/>
        <end position="593"/>
    </location>
</feature>
<feature type="region of interest" description="Disordered" evidence="1">
    <location>
        <begin position="58"/>
        <end position="150"/>
    </location>
</feature>
<feature type="compositionally biased region" description="Polar residues" evidence="1">
    <location>
        <begin position="131"/>
        <end position="150"/>
    </location>
</feature>
<feature type="compositionally biased region" description="Pro residues" evidence="1">
    <location>
        <begin position="805"/>
        <end position="823"/>
    </location>
</feature>
<dbReference type="GeneID" id="127749222"/>
<dbReference type="RefSeq" id="XP_052122504.1">
    <property type="nucleotide sequence ID" value="XM_052266544.1"/>
</dbReference>
<feature type="compositionally biased region" description="Polar residues" evidence="1">
    <location>
        <begin position="905"/>
        <end position="919"/>
    </location>
</feature>
<feature type="compositionally biased region" description="Low complexity" evidence="1">
    <location>
        <begin position="556"/>
        <end position="569"/>
    </location>
</feature>
<keyword evidence="2" id="KW-1185">Reference proteome</keyword>
<gene>
    <name evidence="3" type="primary">LOC127749222</name>
</gene>
<feature type="compositionally biased region" description="Gly residues" evidence="1">
    <location>
        <begin position="361"/>
        <end position="370"/>
    </location>
</feature>
<feature type="compositionally biased region" description="Acidic residues" evidence="1">
    <location>
        <begin position="78"/>
        <end position="104"/>
    </location>
</feature>
<evidence type="ECO:0000256" key="1">
    <source>
        <dbReference type="SAM" id="MobiDB-lite"/>
    </source>
</evidence>
<feature type="compositionally biased region" description="Low complexity" evidence="1">
    <location>
        <begin position="327"/>
        <end position="344"/>
    </location>
</feature>
<sequence length="919" mass="98949">MAEQKVAAGKPEAVSKVLDKNANLVANTDIASKDYDPSKKLFTAAQSVQIAVHKAAINKQLSVEEQRRSSKPDKADTSEESDVTESVDEETEEDYYDVEDDDEADNVKPHNQSNKGIKPSDTREPPPGVLRNQTFTVQPTESIIGKIQNTNIEPRAAPDLKSAIQAPNTVMVQNPVYIEDKAVYHQDQQETKINKQWTNVDTRVVPNRQELDRVETQSNASDTSDTLQGDESAVSSAQRLLKMATNNEQNSKVAGSRFSNRSSKKQKMKRANTIDIPKPLNYYQVEEDTDGEVTSGDEAFHSAHDSASSNDKRAAYLALRGPIRVTPDAQKGQQQQPPAAVQAPKTENDRKFLAFLEQQGGKKGGTGGSLWSGADDHNGSASPLGGHGPSHQWNNRFSNIKTAFENNASHSSREQQLNRINSDRNAARQGGARSFWQTADDSAALLKSRGRGGRANGAPHEPRLSKQASAFLKQLHEQGQPGQPANKLPWAAAEQPDDPGVVVGSLTVAANNRQQHHHQQQQQKQHQQVTNAPNGPVNKFFHAPMSAFKPIEKSKPTPSAPWATPPATTGSVKQLAAQKFEQPVPPPAPPPEKPAVVHAPKPVHPHHLQPQPQHQLPPPEHAASPLSPTLPWKKDLGHSHHLTSTLAKFESMSSRETSPQLMPAPALPPVVHPALPPHNSFVHGEFSTRPGFGHGLVHSKSNQYVPTADLHWHHQHSYDSDSEDLSLPPTDNKLVLSTLRDADFGGYESPSLNAPPIPTFSAGVTVRQSVFGLPSAGVTPVVTPGVTPSVTPTVALSQAMSTPDSSPPPPYGATPEQGPPVRPPRLLIQDATGPSGALGTPEPEEHTAAVARVMGGAQCQKAVTVTNKMRHRYDDEKGGAGAGGGGMSSAAFNLTNEDRPGGVSVWTSAVQPMESSDIS</sequence>
<feature type="region of interest" description="Disordered" evidence="1">
    <location>
        <begin position="209"/>
        <end position="311"/>
    </location>
</feature>
<proteinExistence type="predicted"/>
<dbReference type="KEGG" id="foc:127749222"/>
<name>A0A9C6U7D2_FRAOC</name>
<feature type="compositionally biased region" description="Basic and acidic residues" evidence="1">
    <location>
        <begin position="298"/>
        <end position="311"/>
    </location>
</feature>
<protein>
    <submittedName>
        <fullName evidence="3">Uncharacterized protein LOC127749222</fullName>
    </submittedName>
</protein>
<accession>A0A9C6U7D2</accession>
<reference evidence="3" key="1">
    <citation type="submission" date="2025-08" db="UniProtKB">
        <authorList>
            <consortium name="RefSeq"/>
        </authorList>
    </citation>
    <scope>IDENTIFICATION</scope>
    <source>
        <tissue evidence="3">Whole organism</tissue>
    </source>
</reference>
<evidence type="ECO:0000313" key="3">
    <source>
        <dbReference type="RefSeq" id="XP_052122504.1"/>
    </source>
</evidence>
<feature type="region of interest" description="Disordered" evidence="1">
    <location>
        <begin position="872"/>
        <end position="919"/>
    </location>
</feature>
<feature type="compositionally biased region" description="Basic and acidic residues" evidence="1">
    <location>
        <begin position="62"/>
        <end position="77"/>
    </location>
</feature>
<organism evidence="2 3">
    <name type="scientific">Frankliniella occidentalis</name>
    <name type="common">Western flower thrips</name>
    <name type="synonym">Euthrips occidentalis</name>
    <dbReference type="NCBI Taxonomy" id="133901"/>
    <lineage>
        <taxon>Eukaryota</taxon>
        <taxon>Metazoa</taxon>
        <taxon>Ecdysozoa</taxon>
        <taxon>Arthropoda</taxon>
        <taxon>Hexapoda</taxon>
        <taxon>Insecta</taxon>
        <taxon>Pterygota</taxon>
        <taxon>Neoptera</taxon>
        <taxon>Paraneoptera</taxon>
        <taxon>Thysanoptera</taxon>
        <taxon>Terebrantia</taxon>
        <taxon>Thripoidea</taxon>
        <taxon>Thripidae</taxon>
        <taxon>Frankliniella</taxon>
    </lineage>
</organism>
<feature type="region of interest" description="Disordered" evidence="1">
    <location>
        <begin position="797"/>
        <end position="843"/>
    </location>
</feature>
<feature type="compositionally biased region" description="Polar residues" evidence="1">
    <location>
        <begin position="216"/>
        <end position="261"/>
    </location>
</feature>
<feature type="region of interest" description="Disordered" evidence="1">
    <location>
        <begin position="477"/>
        <end position="637"/>
    </location>
</feature>
<feature type="region of interest" description="Disordered" evidence="1">
    <location>
        <begin position="324"/>
        <end position="395"/>
    </location>
</feature>
<dbReference type="Proteomes" id="UP000504606">
    <property type="component" value="Unplaced"/>
</dbReference>